<dbReference type="RefSeq" id="WP_111133617.1">
    <property type="nucleotide sequence ID" value="NZ_POUB01000035.1"/>
</dbReference>
<protein>
    <submittedName>
        <fullName evidence="1">Uncharacterized protein</fullName>
    </submittedName>
</protein>
<evidence type="ECO:0000313" key="2">
    <source>
        <dbReference type="Proteomes" id="UP000248749"/>
    </source>
</evidence>
<gene>
    <name evidence="1" type="ORF">C1I99_08250</name>
</gene>
<reference evidence="1 2" key="1">
    <citation type="submission" date="2018-01" db="EMBL/GenBank/DDBJ databases">
        <title>Draft genome sequence of Salinispora sp. 13K206.</title>
        <authorList>
            <person name="Sahin N."/>
            <person name="Saygin H."/>
            <person name="Ay H."/>
        </authorList>
    </citation>
    <scope>NUCLEOTIDE SEQUENCE [LARGE SCALE GENOMIC DNA]</scope>
    <source>
        <strain evidence="1 2">13K206</strain>
    </source>
</reference>
<dbReference type="InterPro" id="IPR049709">
    <property type="entry name" value="IniB-like_N"/>
</dbReference>
<proteinExistence type="predicted"/>
<dbReference type="AlphaFoldDB" id="A0A2W2CNR5"/>
<comment type="caution">
    <text evidence="1">The sequence shown here is derived from an EMBL/GenBank/DDBJ whole genome shotgun (WGS) entry which is preliminary data.</text>
</comment>
<evidence type="ECO:0000313" key="1">
    <source>
        <dbReference type="EMBL" id="PZG01136.1"/>
    </source>
</evidence>
<sequence>MDTNQTIYANTQQTANVNTQQTINVDTQQTMNVNTQQAVNVDTQQTVNVDTQHSASLGSQQAVQVDAQQSLHDFVLNLLTNPDARSAFDLDPEGALRAAGLTDITAADVQDVVPLVVDYAPVHGLAPVTPTTTHLGVDPLLTDTTDVIGQLQQVTHQISINSTYTGADIKAGALGAIAVDPGTVTASATVLPGIGLGIGPNGLTTDLTGVHDVAHTLDADVVSAVDTTTDPLTSDLTNTATNPNTILDTTNNGLLNTPDGLLNGPLAGTTGHLDATLGSLGVNDTLGGVTGQVDTTLSGVTGTVDSLTGDTNGLTNSLTGDLTGGLTGGASGGVSGGVSGNADADASASTSGALGLTDGLL</sequence>
<dbReference type="Proteomes" id="UP000248749">
    <property type="component" value="Unassembled WGS sequence"/>
</dbReference>
<organism evidence="1 2">
    <name type="scientific">Micromonospora deserti</name>
    <dbReference type="NCBI Taxonomy" id="2070366"/>
    <lineage>
        <taxon>Bacteria</taxon>
        <taxon>Bacillati</taxon>
        <taxon>Actinomycetota</taxon>
        <taxon>Actinomycetes</taxon>
        <taxon>Micromonosporales</taxon>
        <taxon>Micromonosporaceae</taxon>
        <taxon>Micromonospora</taxon>
    </lineage>
</organism>
<dbReference type="OrthoDB" id="3403955at2"/>
<dbReference type="NCBIfam" id="NF038175">
    <property type="entry name" value="IniB_NTERM"/>
    <property type="match status" value="1"/>
</dbReference>
<name>A0A2W2CNR5_9ACTN</name>
<keyword evidence="2" id="KW-1185">Reference proteome</keyword>
<accession>A0A2W2CNR5</accession>
<dbReference type="EMBL" id="POUB01000035">
    <property type="protein sequence ID" value="PZG01136.1"/>
    <property type="molecule type" value="Genomic_DNA"/>
</dbReference>